<dbReference type="OrthoDB" id="45365at2759"/>
<dbReference type="Gene3D" id="3.30.710.10">
    <property type="entry name" value="Potassium Channel Kv1.1, Chain A"/>
    <property type="match status" value="1"/>
</dbReference>
<dbReference type="InterPro" id="IPR011333">
    <property type="entry name" value="SKP1/BTB/POZ_sf"/>
</dbReference>
<dbReference type="Gene3D" id="1.25.40.420">
    <property type="match status" value="1"/>
</dbReference>
<dbReference type="PROSITE" id="PS50097">
    <property type="entry name" value="BTB"/>
    <property type="match status" value="1"/>
</dbReference>
<accession>A0A8S4NSJ6</accession>
<organism evidence="4 5">
    <name type="scientific">Owenia fusiformis</name>
    <name type="common">Polychaete worm</name>
    <dbReference type="NCBI Taxonomy" id="6347"/>
    <lineage>
        <taxon>Eukaryota</taxon>
        <taxon>Metazoa</taxon>
        <taxon>Spiralia</taxon>
        <taxon>Lophotrochozoa</taxon>
        <taxon>Annelida</taxon>
        <taxon>Polychaeta</taxon>
        <taxon>Sedentaria</taxon>
        <taxon>Canalipalpata</taxon>
        <taxon>Sabellida</taxon>
        <taxon>Oweniida</taxon>
        <taxon>Oweniidae</taxon>
        <taxon>Owenia</taxon>
    </lineage>
</organism>
<evidence type="ECO:0000259" key="3">
    <source>
        <dbReference type="PROSITE" id="PS50097"/>
    </source>
</evidence>
<dbReference type="SUPFAM" id="SSF117281">
    <property type="entry name" value="Kelch motif"/>
    <property type="match status" value="1"/>
</dbReference>
<evidence type="ECO:0000256" key="2">
    <source>
        <dbReference type="ARBA" id="ARBA00022737"/>
    </source>
</evidence>
<dbReference type="SUPFAM" id="SSF54695">
    <property type="entry name" value="POZ domain"/>
    <property type="match status" value="1"/>
</dbReference>
<dbReference type="PIRSF" id="PIRSF037037">
    <property type="entry name" value="Kelch-like_protein_gigaxonin"/>
    <property type="match status" value="1"/>
</dbReference>
<dbReference type="PANTHER" id="PTHR45632">
    <property type="entry name" value="LD33804P"/>
    <property type="match status" value="1"/>
</dbReference>
<dbReference type="Pfam" id="PF00651">
    <property type="entry name" value="BTB"/>
    <property type="match status" value="1"/>
</dbReference>
<dbReference type="Pfam" id="PF01344">
    <property type="entry name" value="Kelch_1"/>
    <property type="match status" value="3"/>
</dbReference>
<dbReference type="CDD" id="cd18186">
    <property type="entry name" value="BTB_POZ_ZBTB_KLHL-like"/>
    <property type="match status" value="1"/>
</dbReference>
<dbReference type="Gene3D" id="2.120.10.80">
    <property type="entry name" value="Kelch-type beta propeller"/>
    <property type="match status" value="1"/>
</dbReference>
<dbReference type="PANTHER" id="PTHR45632:SF3">
    <property type="entry name" value="KELCH-LIKE PROTEIN 32"/>
    <property type="match status" value="1"/>
</dbReference>
<dbReference type="EMBL" id="CAIIXF020000005">
    <property type="protein sequence ID" value="CAH1783276.1"/>
    <property type="molecule type" value="Genomic_DNA"/>
</dbReference>
<dbReference type="InterPro" id="IPR006652">
    <property type="entry name" value="Kelch_1"/>
</dbReference>
<proteinExistence type="predicted"/>
<dbReference type="AlphaFoldDB" id="A0A8S4NSJ6"/>
<evidence type="ECO:0000256" key="1">
    <source>
        <dbReference type="ARBA" id="ARBA00022441"/>
    </source>
</evidence>
<dbReference type="Proteomes" id="UP000749559">
    <property type="component" value="Unassembled WGS sequence"/>
</dbReference>
<dbReference type="InterPro" id="IPR015915">
    <property type="entry name" value="Kelch-typ_b-propeller"/>
</dbReference>
<evidence type="ECO:0000313" key="5">
    <source>
        <dbReference type="Proteomes" id="UP000749559"/>
    </source>
</evidence>
<dbReference type="SMART" id="SM00225">
    <property type="entry name" value="BTB"/>
    <property type="match status" value="1"/>
</dbReference>
<comment type="caution">
    <text evidence="4">The sequence shown here is derived from an EMBL/GenBank/DDBJ whole genome shotgun (WGS) entry which is preliminary data.</text>
</comment>
<reference evidence="4" key="1">
    <citation type="submission" date="2022-03" db="EMBL/GenBank/DDBJ databases">
        <authorList>
            <person name="Martin C."/>
        </authorList>
    </citation>
    <scope>NUCLEOTIDE SEQUENCE</scope>
</reference>
<dbReference type="SMART" id="SM00612">
    <property type="entry name" value="Kelch"/>
    <property type="match status" value="4"/>
</dbReference>
<gene>
    <name evidence="4" type="ORF">OFUS_LOCUS9630</name>
</gene>
<dbReference type="InterPro" id="IPR011705">
    <property type="entry name" value="BACK"/>
</dbReference>
<keyword evidence="5" id="KW-1185">Reference proteome</keyword>
<dbReference type="InterPro" id="IPR017096">
    <property type="entry name" value="BTB-kelch_protein"/>
</dbReference>
<keyword evidence="1" id="KW-0880">Kelch repeat</keyword>
<feature type="domain" description="BTB" evidence="3">
    <location>
        <begin position="43"/>
        <end position="110"/>
    </location>
</feature>
<sequence>MESEPTAMEVLESTQLIRVTEGKHKYFNTRFQRINAKMYDYNCDVQLKVEKQTFRAHRHVLSASSDYFAAMFSHDMKEKLQDDVELLEISSAGFAQMMEYFYHGFVMLNPDNIEDVIEASQFFQVNWLKHVCCHFLVNYLSIENYHVVLQLADTYTLGDLRQDIFCYIGQEFMALSQKPMFKMLAFELFLQLLSEDFYIEAPEGYILLTILRWVKHDPEDREKYLLQLLNEVRFHLMKLEELERIPQYVLDMPGIKPLVDDAFDYRENVYSQCLSNADSEMPRGGKKIIAMLASDDSQIELQLKIIGTHGFFRQPLKTEFMKTKFEFASIATFNNFLFICGGYEKGAMLSTNLTYRYDPRDLTWIDVAPMNERRVSFSLIQAQDYMYAIAGISRNLDENDLPFELILNTVERYNPLVNEWSTLASLPHGCFDTGAGVSGDNIYLTGGITDNPDDSIPVNYNFRYSMTQDNWLQLSPMLTARKSHSMTAHMNKLFVFGGTTTDENFTSTDCTKNECYDTSTDQWSYITPTPESFGFLYKSVIHHENDLYILGGKHILRYLHKVNLESLVFDEHEEAEVCGHYYQKMALLTIPFPYHIKI</sequence>
<protein>
    <recommendedName>
        <fullName evidence="3">BTB domain-containing protein</fullName>
    </recommendedName>
</protein>
<dbReference type="Pfam" id="PF07707">
    <property type="entry name" value="BACK"/>
    <property type="match status" value="1"/>
</dbReference>
<evidence type="ECO:0000313" key="4">
    <source>
        <dbReference type="EMBL" id="CAH1783276.1"/>
    </source>
</evidence>
<dbReference type="SMART" id="SM00875">
    <property type="entry name" value="BACK"/>
    <property type="match status" value="1"/>
</dbReference>
<name>A0A8S4NSJ6_OWEFU</name>
<dbReference type="InterPro" id="IPR000210">
    <property type="entry name" value="BTB/POZ_dom"/>
</dbReference>
<keyword evidence="2" id="KW-0677">Repeat</keyword>